<dbReference type="Proteomes" id="UP000781932">
    <property type="component" value="Unassembled WGS sequence"/>
</dbReference>
<dbReference type="RefSeq" id="XP_038750564.1">
    <property type="nucleotide sequence ID" value="XM_038883972.1"/>
</dbReference>
<reference evidence="2" key="1">
    <citation type="submission" date="2020-03" db="EMBL/GenBank/DDBJ databases">
        <authorList>
            <person name="He L."/>
        </authorList>
    </citation>
    <scope>NUCLEOTIDE SEQUENCE</scope>
    <source>
        <strain evidence="2">CkLH20</strain>
    </source>
</reference>
<evidence type="ECO:0000256" key="1">
    <source>
        <dbReference type="SAM" id="MobiDB-lite"/>
    </source>
</evidence>
<dbReference type="GeneID" id="62157046"/>
<dbReference type="AlphaFoldDB" id="A0A9P6IDZ7"/>
<proteinExistence type="predicted"/>
<protein>
    <submittedName>
        <fullName evidence="2">Uncharacterized protein</fullName>
    </submittedName>
</protein>
<keyword evidence="3" id="KW-1185">Reference proteome</keyword>
<evidence type="ECO:0000313" key="2">
    <source>
        <dbReference type="EMBL" id="KAF9881103.1"/>
    </source>
</evidence>
<organism evidence="2 3">
    <name type="scientific">Colletotrichum karsti</name>
    <dbReference type="NCBI Taxonomy" id="1095194"/>
    <lineage>
        <taxon>Eukaryota</taxon>
        <taxon>Fungi</taxon>
        <taxon>Dikarya</taxon>
        <taxon>Ascomycota</taxon>
        <taxon>Pezizomycotina</taxon>
        <taxon>Sordariomycetes</taxon>
        <taxon>Hypocreomycetidae</taxon>
        <taxon>Glomerellales</taxon>
        <taxon>Glomerellaceae</taxon>
        <taxon>Colletotrichum</taxon>
        <taxon>Colletotrichum boninense species complex</taxon>
    </lineage>
</organism>
<feature type="region of interest" description="Disordered" evidence="1">
    <location>
        <begin position="71"/>
        <end position="100"/>
    </location>
</feature>
<dbReference type="EMBL" id="JAATWM020000003">
    <property type="protein sequence ID" value="KAF9881103.1"/>
    <property type="molecule type" value="Genomic_DNA"/>
</dbReference>
<reference evidence="2" key="2">
    <citation type="submission" date="2020-11" db="EMBL/GenBank/DDBJ databases">
        <title>Whole genome sequencing of Colletotrichum sp.</title>
        <authorList>
            <person name="Li H."/>
        </authorList>
    </citation>
    <scope>NUCLEOTIDE SEQUENCE</scope>
    <source>
        <strain evidence="2">CkLH20</strain>
    </source>
</reference>
<sequence>MIYREVLVSGRPIRPRSLGPSDNPVHLALFLTCRQVYHQACEILYKENCFAFGPGILSRHVSYVAKLTAPTGPQAKSGRKTKSKNSKNLTTAEKAASRNKAKWNDHLVPVVRTASPSSDINFFLDHVSRSNAKLIRHVQIRAFPWRCWSDDDVLEKEVRPLVSAIERLPCAFRTFNIIMPGDIEKSMINAMKPSKDMPPGFDDIWPEHTLVNPEEKSICTFLADVYKLMRRIRNVQEVLRVDHPGTPSNQQSKAKEFLRQAGWKNVGDIEEVPEAPHPMLRYIEKELGVDLRIWG</sequence>
<evidence type="ECO:0000313" key="3">
    <source>
        <dbReference type="Proteomes" id="UP000781932"/>
    </source>
</evidence>
<comment type="caution">
    <text evidence="2">The sequence shown here is derived from an EMBL/GenBank/DDBJ whole genome shotgun (WGS) entry which is preliminary data.</text>
</comment>
<dbReference type="OrthoDB" id="2951834at2759"/>
<name>A0A9P6IDZ7_9PEZI</name>
<gene>
    <name evidence="2" type="ORF">CkaCkLH20_01253</name>
</gene>
<accession>A0A9P6IDZ7</accession>